<keyword evidence="1" id="KW-0812">Transmembrane</keyword>
<dbReference type="Proteomes" id="UP000034329">
    <property type="component" value="Unassembled WGS sequence"/>
</dbReference>
<keyword evidence="1" id="KW-0472">Membrane</keyword>
<dbReference type="EMBL" id="LCLA01000026">
    <property type="protein sequence ID" value="KKU09912.1"/>
    <property type="molecule type" value="Genomic_DNA"/>
</dbReference>
<protein>
    <recommendedName>
        <fullName evidence="4">DUF3105 domain-containing protein</fullName>
    </recommendedName>
</protein>
<feature type="transmembrane region" description="Helical" evidence="1">
    <location>
        <begin position="7"/>
        <end position="23"/>
    </location>
</feature>
<dbReference type="InterPro" id="IPR021454">
    <property type="entry name" value="DUF3105"/>
</dbReference>
<reference evidence="2 3" key="1">
    <citation type="journal article" date="2015" name="Nature">
        <title>rRNA introns, odd ribosomes, and small enigmatic genomes across a large radiation of phyla.</title>
        <authorList>
            <person name="Brown C.T."/>
            <person name="Hug L.A."/>
            <person name="Thomas B.C."/>
            <person name="Sharon I."/>
            <person name="Castelle C.J."/>
            <person name="Singh A."/>
            <person name="Wilkins M.J."/>
            <person name="Williams K.H."/>
            <person name="Banfield J.F."/>
        </authorList>
    </citation>
    <scope>NUCLEOTIDE SEQUENCE [LARGE SCALE GENOMIC DNA]</scope>
</reference>
<name>A0A0G1MP69_9BACT</name>
<proteinExistence type="predicted"/>
<keyword evidence="1" id="KW-1133">Transmembrane helix</keyword>
<gene>
    <name evidence="2" type="ORF">UX13_C0026G0028</name>
</gene>
<accession>A0A0G1MP69</accession>
<evidence type="ECO:0000313" key="2">
    <source>
        <dbReference type="EMBL" id="KKU09912.1"/>
    </source>
</evidence>
<dbReference type="AlphaFoldDB" id="A0A0G1MP69"/>
<organism evidence="2 3">
    <name type="scientific">Candidatus Woesebacteria bacterium GW2011_GWB1_45_5</name>
    <dbReference type="NCBI Taxonomy" id="1618581"/>
    <lineage>
        <taxon>Bacteria</taxon>
        <taxon>Candidatus Woeseibacteriota</taxon>
    </lineage>
</organism>
<evidence type="ECO:0000313" key="3">
    <source>
        <dbReference type="Proteomes" id="UP000034329"/>
    </source>
</evidence>
<sequence length="185" mass="20498">MSKNVRNWALVAVLILGIGYWLFRVITKPLPGEAVADAGREHVTDIAGITYTSNPPTSGPHFPVWAKPGVYDRLISDGYFIHSMEHGYVIIWYDCTKPVSGSGYLISSVYAHDEPAEESTDSGQLLRHMKILPQGDMSWFTPETQPETEVSLSPEFDSESCKSLSGELSEFAKSAERVIVNFEAK</sequence>
<comment type="caution">
    <text evidence="2">The sequence shown here is derived from an EMBL/GenBank/DDBJ whole genome shotgun (WGS) entry which is preliminary data.</text>
</comment>
<evidence type="ECO:0008006" key="4">
    <source>
        <dbReference type="Google" id="ProtNLM"/>
    </source>
</evidence>
<evidence type="ECO:0000256" key="1">
    <source>
        <dbReference type="SAM" id="Phobius"/>
    </source>
</evidence>
<dbReference type="Pfam" id="PF11303">
    <property type="entry name" value="DUF3105"/>
    <property type="match status" value="1"/>
</dbReference>